<evidence type="ECO:0000313" key="4">
    <source>
        <dbReference type="Proteomes" id="UP000759273"/>
    </source>
</evidence>
<dbReference type="InterPro" id="IPR036465">
    <property type="entry name" value="vWFA_dom_sf"/>
</dbReference>
<proteinExistence type="predicted"/>
<evidence type="ECO:0000313" key="3">
    <source>
        <dbReference type="EMBL" id="MBS5333829.1"/>
    </source>
</evidence>
<feature type="transmembrane region" description="Helical" evidence="1">
    <location>
        <begin position="553"/>
        <end position="576"/>
    </location>
</feature>
<reference evidence="3" key="1">
    <citation type="submission" date="2021-02" db="EMBL/GenBank/DDBJ databases">
        <title>Infant gut strain persistence is associated with maternal origin, phylogeny, and functional potential including surface adhesion and iron acquisition.</title>
        <authorList>
            <person name="Lou Y.C."/>
        </authorList>
    </citation>
    <scope>NUCLEOTIDE SEQUENCE</scope>
    <source>
        <strain evidence="3">L3_101_000M1_dasL3_101_000M1_concoct_87</strain>
    </source>
</reference>
<name>A0A943HJ52_9FIRM</name>
<dbReference type="CDD" id="cd00198">
    <property type="entry name" value="vWFA"/>
    <property type="match status" value="1"/>
</dbReference>
<gene>
    <name evidence="3" type="ORF">KHY36_15075</name>
</gene>
<dbReference type="PROSITE" id="PS50234">
    <property type="entry name" value="VWFA"/>
    <property type="match status" value="1"/>
</dbReference>
<dbReference type="EMBL" id="JAGZGG010000067">
    <property type="protein sequence ID" value="MBS5333829.1"/>
    <property type="molecule type" value="Genomic_DNA"/>
</dbReference>
<sequence>MGRKKSLRTMFGKWLSVLLATALLVGNVMGLTVHAKKNPQIQKFNVALVLDGSGSLVSNSNGTDNDGLRYEAIQLFLALLSDQGNEVSAIVFDDDSENYLLNTDVEQVSGKEEKLDLSQKIKDAGTGGDTDIGSALLTAVERLEAVNNDNESIIILFSDGRTDLGGDEKAYEQSLVNKDKAITKAQEDDIPIYSICLAASSVADPEELQEISERTNGSSVTIDSPDKISQAFEQFYRLIFATSTTEAENAKFPESGILNEKIEIPSYGAEEINVILNSKSPDDVHVQAQAPSKAYTEKDLDANTIVAGNYKVVKVVKPEKGTWEFQIQGVPGNEVVLNVLYNVDVSAQLSTQGDVADLNSGDALTLQASLYKDENKIQDAAGISEYTGTLEITDLSTGKVVKSLPMEADADGFTCELEALPEGSYSFQAVLSCEGITVKTNVITAGWDNKAPGFANESKNKIKDGVKIIKKIVTPLTGRKYKATLSNFFADDQSDGLTYSIVNSQLVDGTVQLEGDKLTVNTAKSRSGDLVVRATDNQGAYRDLTLRFKVTNLTLAVFLLILAGIVIAAVLSFLGWRANRPLFNGQMIVSSAAPGSAALPRGSFRGKLSLQKFPVPGCGFDVKKCYFQTCRGGRLEFHAPGSFYINGIPYTKKCTLMPGQTVIYSDENQTSGIRVQIKMNY</sequence>
<evidence type="ECO:0000259" key="2">
    <source>
        <dbReference type="PROSITE" id="PS50234"/>
    </source>
</evidence>
<keyword evidence="1" id="KW-1133">Transmembrane helix</keyword>
<accession>A0A943HJ52</accession>
<organism evidence="3 4">
    <name type="scientific">Subdoligranulum variabile</name>
    <dbReference type="NCBI Taxonomy" id="214851"/>
    <lineage>
        <taxon>Bacteria</taxon>
        <taxon>Bacillati</taxon>
        <taxon>Bacillota</taxon>
        <taxon>Clostridia</taxon>
        <taxon>Eubacteriales</taxon>
        <taxon>Oscillospiraceae</taxon>
        <taxon>Subdoligranulum</taxon>
    </lineage>
</organism>
<dbReference type="Gene3D" id="3.40.50.410">
    <property type="entry name" value="von Willebrand factor, type A domain"/>
    <property type="match status" value="1"/>
</dbReference>
<dbReference type="Pfam" id="PF00092">
    <property type="entry name" value="VWA"/>
    <property type="match status" value="1"/>
</dbReference>
<dbReference type="AlphaFoldDB" id="A0A943HJ52"/>
<dbReference type="SMART" id="SM00327">
    <property type="entry name" value="VWA"/>
    <property type="match status" value="1"/>
</dbReference>
<protein>
    <submittedName>
        <fullName evidence="3">VWA domain-containing protein</fullName>
    </submittedName>
</protein>
<keyword evidence="1" id="KW-0812">Transmembrane</keyword>
<evidence type="ECO:0000256" key="1">
    <source>
        <dbReference type="SAM" id="Phobius"/>
    </source>
</evidence>
<dbReference type="InterPro" id="IPR002035">
    <property type="entry name" value="VWF_A"/>
</dbReference>
<keyword evidence="1" id="KW-0472">Membrane</keyword>
<dbReference type="SUPFAM" id="SSF53300">
    <property type="entry name" value="vWA-like"/>
    <property type="match status" value="1"/>
</dbReference>
<feature type="domain" description="VWFA" evidence="2">
    <location>
        <begin position="45"/>
        <end position="235"/>
    </location>
</feature>
<dbReference type="Proteomes" id="UP000759273">
    <property type="component" value="Unassembled WGS sequence"/>
</dbReference>
<comment type="caution">
    <text evidence="3">The sequence shown here is derived from an EMBL/GenBank/DDBJ whole genome shotgun (WGS) entry which is preliminary data.</text>
</comment>